<keyword evidence="19" id="KW-1185">Reference proteome</keyword>
<keyword evidence="2 15" id="KW-0813">Transport</keyword>
<evidence type="ECO:0000313" key="19">
    <source>
        <dbReference type="Proteomes" id="UP000199663"/>
    </source>
</evidence>
<keyword evidence="10 15" id="KW-0066">ATP synthesis</keyword>
<dbReference type="Pfam" id="PF00430">
    <property type="entry name" value="ATP-synt_B"/>
    <property type="match status" value="1"/>
</dbReference>
<evidence type="ECO:0000256" key="11">
    <source>
        <dbReference type="ARBA" id="ARBA00025198"/>
    </source>
</evidence>
<evidence type="ECO:0000256" key="6">
    <source>
        <dbReference type="ARBA" id="ARBA00022781"/>
    </source>
</evidence>
<comment type="subunit">
    <text evidence="15">F-type ATPases have 2 components, F(1) - the catalytic core - and F(0) - the membrane proton channel. F(1) has five subunits: alpha(3), beta(3), gamma(1), delta(1), epsilon(1). F(0) has three main subunits: a(1), b(2) and c(10-14). The alpha and beta chains form an alternating ring which encloses part of the gamma chain. F(1) is attached to F(0) by a central stalk formed by the gamma and epsilon chains, while a peripheral stalk is formed by the delta and b chains.</text>
</comment>
<keyword evidence="9 15" id="KW-0472">Membrane</keyword>
<evidence type="ECO:0000256" key="9">
    <source>
        <dbReference type="ARBA" id="ARBA00023136"/>
    </source>
</evidence>
<evidence type="ECO:0000256" key="15">
    <source>
        <dbReference type="HAMAP-Rule" id="MF_01398"/>
    </source>
</evidence>
<dbReference type="RefSeq" id="WP_026333488.1">
    <property type="nucleotide sequence ID" value="NZ_FNQC01000002.1"/>
</dbReference>
<dbReference type="NCBIfam" id="TIGR01144">
    <property type="entry name" value="ATP_synt_b"/>
    <property type="match status" value="1"/>
</dbReference>
<evidence type="ECO:0000256" key="4">
    <source>
        <dbReference type="ARBA" id="ARBA00022547"/>
    </source>
</evidence>
<evidence type="ECO:0000256" key="12">
    <source>
        <dbReference type="ARBA" id="ARBA00025614"/>
    </source>
</evidence>
<comment type="subunit">
    <text evidence="13">F-type ATPases have 2 components, F(1) - the catalytic core - and F(0) - the membrane proton channel. F(1) has five subunits: alpha(3), beta(3), gamma(1), delta(1), epsilon(1). F(0) has four main subunits: a(1), b(2) and c(10-14). The alpha and beta chains form an alternating ring which encloses part of the gamma chain. F(1) is attached to F(0) by a central stalk formed by the gamma and epsilon chains, while a peripheral stalk is formed by the delta and b chains.</text>
</comment>
<gene>
    <name evidence="15" type="primary">atpF</name>
    <name evidence="18" type="ORF">SAMN05444412_102218</name>
</gene>
<dbReference type="PANTHER" id="PTHR33445:SF1">
    <property type="entry name" value="ATP SYNTHASE SUBUNIT B"/>
    <property type="match status" value="1"/>
</dbReference>
<feature type="transmembrane region" description="Helical" evidence="15">
    <location>
        <begin position="12"/>
        <end position="30"/>
    </location>
</feature>
<comment type="function">
    <text evidence="11 15">F(1)F(0) ATP synthase produces ATP from ADP in the presence of a proton or sodium gradient. F-type ATPases consist of two structural domains, F(1) containing the extramembraneous catalytic core and F(0) containing the membrane proton channel, linked together by a central stalk and a peripheral stalk. During catalysis, ATP synthesis in the catalytic domain of F(1) is coupled via a rotary mechanism of the central stalk subunits to proton translocation.</text>
</comment>
<evidence type="ECO:0000313" key="18">
    <source>
        <dbReference type="EMBL" id="SDY68201.1"/>
    </source>
</evidence>
<feature type="coiled-coil region" evidence="17">
    <location>
        <begin position="44"/>
        <end position="71"/>
    </location>
</feature>
<keyword evidence="5 15" id="KW-0812">Transmembrane</keyword>
<evidence type="ECO:0000256" key="8">
    <source>
        <dbReference type="ARBA" id="ARBA00023065"/>
    </source>
</evidence>
<dbReference type="InterPro" id="IPR005864">
    <property type="entry name" value="ATP_synth_F0_bsu_bac"/>
</dbReference>
<keyword evidence="4 15" id="KW-0138">CF(0)</keyword>
<keyword evidence="8 15" id="KW-0406">Ion transport</keyword>
<dbReference type="InterPro" id="IPR002146">
    <property type="entry name" value="ATP_synth_b/b'su_bac/chlpt"/>
</dbReference>
<accession>A0A1H3LV00</accession>
<evidence type="ECO:0000256" key="3">
    <source>
        <dbReference type="ARBA" id="ARBA00022475"/>
    </source>
</evidence>
<evidence type="ECO:0000256" key="1">
    <source>
        <dbReference type="ARBA" id="ARBA00005513"/>
    </source>
</evidence>
<dbReference type="InterPro" id="IPR028987">
    <property type="entry name" value="ATP_synth_B-like_membr_sf"/>
</dbReference>
<evidence type="ECO:0000256" key="17">
    <source>
        <dbReference type="SAM" id="Coils"/>
    </source>
</evidence>
<comment type="similarity">
    <text evidence="1 15 16">Belongs to the ATPase B chain family.</text>
</comment>
<dbReference type="SUPFAM" id="SSF81573">
    <property type="entry name" value="F1F0 ATP synthase subunit B, membrane domain"/>
    <property type="match status" value="1"/>
</dbReference>
<dbReference type="EMBL" id="FNQC01000002">
    <property type="protein sequence ID" value="SDY68201.1"/>
    <property type="molecule type" value="Genomic_DNA"/>
</dbReference>
<evidence type="ECO:0000256" key="10">
    <source>
        <dbReference type="ARBA" id="ARBA00023310"/>
    </source>
</evidence>
<evidence type="ECO:0000256" key="13">
    <source>
        <dbReference type="ARBA" id="ARBA00026054"/>
    </source>
</evidence>
<comment type="subcellular location">
    <subcellularLocation>
        <location evidence="15">Cell membrane</location>
        <topology evidence="15">Single-pass membrane protein</topology>
    </subcellularLocation>
    <subcellularLocation>
        <location evidence="14">Endomembrane system</location>
        <topology evidence="14">Single-pass membrane protein</topology>
    </subcellularLocation>
</comment>
<evidence type="ECO:0000256" key="14">
    <source>
        <dbReference type="ARBA" id="ARBA00037847"/>
    </source>
</evidence>
<evidence type="ECO:0000256" key="16">
    <source>
        <dbReference type="RuleBase" id="RU003848"/>
    </source>
</evidence>
<evidence type="ECO:0000256" key="5">
    <source>
        <dbReference type="ARBA" id="ARBA00022692"/>
    </source>
</evidence>
<dbReference type="HAMAP" id="MF_01398">
    <property type="entry name" value="ATP_synth_b_bprime"/>
    <property type="match status" value="1"/>
</dbReference>
<keyword evidence="17" id="KW-0175">Coiled coil</keyword>
<comment type="caution">
    <text evidence="18">The sequence shown here is derived from an EMBL/GenBank/DDBJ whole genome shotgun (WGS) entry which is preliminary data.</text>
</comment>
<proteinExistence type="inferred from homology"/>
<evidence type="ECO:0000256" key="7">
    <source>
        <dbReference type="ARBA" id="ARBA00022989"/>
    </source>
</evidence>
<dbReference type="PANTHER" id="PTHR33445">
    <property type="entry name" value="ATP SYNTHASE SUBUNIT B', CHLOROPLASTIC"/>
    <property type="match status" value="1"/>
</dbReference>
<comment type="function">
    <text evidence="12">Component of the F(0) channel, it forms part of the peripheral stalk, linking F(1) to F(0). The b'-subunit is a diverged and duplicated form of b found in plants and photosynthetic bacteria.</text>
</comment>
<dbReference type="CDD" id="cd06503">
    <property type="entry name" value="ATP-synt_Fo_b"/>
    <property type="match status" value="1"/>
</dbReference>
<protein>
    <recommendedName>
        <fullName evidence="15">ATP synthase subunit b</fullName>
    </recommendedName>
    <alternativeName>
        <fullName evidence="15">ATP synthase F(0) sector subunit b</fullName>
    </alternativeName>
    <alternativeName>
        <fullName evidence="15">ATPase subunit I</fullName>
    </alternativeName>
    <alternativeName>
        <fullName evidence="15">F-type ATPase subunit b</fullName>
        <shortName evidence="15">F-ATPase subunit b</shortName>
    </alternativeName>
</protein>
<sequence length="164" mass="18235">MDLIIPSSGLMIWQIIGFSILLFILAKFAWKPILSALDERESSIEAALHAAELARNEMANIHEKSEKLLMEARMERDEVLKTAHAASDKIIEAAKEISLSEGAKLIENAKAVIENEKKAALTEVKNQIAILTLEVAEKLMRKNLASDSAQKELVEGFVRDLKLN</sequence>
<name>A0A1H3LV00_9BACT</name>
<reference evidence="18 19" key="1">
    <citation type="submission" date="2016-10" db="EMBL/GenBank/DDBJ databases">
        <authorList>
            <person name="Varghese N."/>
            <person name="Submissions S."/>
        </authorList>
    </citation>
    <scope>NUCLEOTIDE SEQUENCE [LARGE SCALE GENOMIC DNA]</scope>
    <source>
        <strain evidence="18 19">DSM 17997</strain>
    </source>
</reference>
<organism evidence="18 19">
    <name type="scientific">Rhodonellum ikkaensis</name>
    <dbReference type="NCBI Taxonomy" id="336829"/>
    <lineage>
        <taxon>Bacteria</taxon>
        <taxon>Pseudomonadati</taxon>
        <taxon>Bacteroidota</taxon>
        <taxon>Cytophagia</taxon>
        <taxon>Cytophagales</taxon>
        <taxon>Cytophagaceae</taxon>
        <taxon>Rhodonellum</taxon>
    </lineage>
</organism>
<keyword evidence="3 15" id="KW-1003">Cell membrane</keyword>
<dbReference type="InterPro" id="IPR050059">
    <property type="entry name" value="ATP_synthase_B_chain"/>
</dbReference>
<evidence type="ECO:0000256" key="2">
    <source>
        <dbReference type="ARBA" id="ARBA00022448"/>
    </source>
</evidence>
<keyword evidence="6 15" id="KW-0375">Hydrogen ion transport</keyword>
<dbReference type="Proteomes" id="UP000199663">
    <property type="component" value="Unassembled WGS sequence"/>
</dbReference>
<keyword evidence="7 15" id="KW-1133">Transmembrane helix</keyword>